<evidence type="ECO:0000313" key="9">
    <source>
        <dbReference type="Proteomes" id="UP000297288"/>
    </source>
</evidence>
<protein>
    <recommendedName>
        <fullName evidence="4">Large ribosomal subunit protein bL17</fullName>
    </recommendedName>
</protein>
<comment type="subunit">
    <text evidence="4">Part of the 50S ribosomal subunit. Contacts protein L32.</text>
</comment>
<dbReference type="NCBIfam" id="TIGR00059">
    <property type="entry name" value="L17"/>
    <property type="match status" value="1"/>
</dbReference>
<name>A0A1G6I5B3_9BACT</name>
<dbReference type="SUPFAM" id="SSF64263">
    <property type="entry name" value="Prokaryotic ribosomal protein L17"/>
    <property type="match status" value="1"/>
</dbReference>
<dbReference type="GO" id="GO:0022625">
    <property type="term" value="C:cytosolic large ribosomal subunit"/>
    <property type="evidence" value="ECO:0007669"/>
    <property type="project" value="TreeGrafter"/>
</dbReference>
<evidence type="ECO:0000313" key="6">
    <source>
        <dbReference type="EMBL" id="SDC01684.1"/>
    </source>
</evidence>
<reference evidence="7 9" key="2">
    <citation type="submission" date="2019-04" db="EMBL/GenBank/DDBJ databases">
        <title>Draft genome sequence data and analysis of a Fermenting Bacterium, Geotoga petraea strain HO-Geo1, isolated from heavy-oil petroleum reservoir in Russia.</title>
        <authorList>
            <person name="Grouzdev D.S."/>
            <person name="Semenova E.M."/>
            <person name="Sokolova D.S."/>
            <person name="Tourova T.P."/>
            <person name="Poltaraus A.B."/>
            <person name="Nazina T.N."/>
        </authorList>
    </citation>
    <scope>NUCLEOTIDE SEQUENCE [LARGE SCALE GENOMIC DNA]</scope>
    <source>
        <strain evidence="7 9">HO-Geo1</strain>
    </source>
</reference>
<evidence type="ECO:0000256" key="4">
    <source>
        <dbReference type="HAMAP-Rule" id="MF_01368"/>
    </source>
</evidence>
<keyword evidence="2 4" id="KW-0689">Ribosomal protein</keyword>
<dbReference type="AlphaFoldDB" id="A0A1G6I5B3"/>
<dbReference type="Proteomes" id="UP000199322">
    <property type="component" value="Unassembled WGS sequence"/>
</dbReference>
<dbReference type="PANTHER" id="PTHR14413">
    <property type="entry name" value="RIBOSOMAL PROTEIN L17"/>
    <property type="match status" value="1"/>
</dbReference>
<dbReference type="InterPro" id="IPR036373">
    <property type="entry name" value="Ribosomal_bL17_sf"/>
</dbReference>
<dbReference type="Gene3D" id="3.90.1030.10">
    <property type="entry name" value="Ribosomal protein L17"/>
    <property type="match status" value="1"/>
</dbReference>
<dbReference type="EMBL" id="SRME01000001">
    <property type="protein sequence ID" value="TGG89094.1"/>
    <property type="molecule type" value="Genomic_DNA"/>
</dbReference>
<dbReference type="PANTHER" id="PTHR14413:SF16">
    <property type="entry name" value="LARGE RIBOSOMAL SUBUNIT PROTEIN BL17M"/>
    <property type="match status" value="1"/>
</dbReference>
<reference evidence="6 8" key="1">
    <citation type="submission" date="2016-10" db="EMBL/GenBank/DDBJ databases">
        <authorList>
            <person name="de Groot N.N."/>
        </authorList>
    </citation>
    <scope>NUCLEOTIDE SEQUENCE [LARGE SCALE GENOMIC DNA]</scope>
    <source>
        <strain evidence="6 8">WG14</strain>
    </source>
</reference>
<evidence type="ECO:0000256" key="3">
    <source>
        <dbReference type="ARBA" id="ARBA00023274"/>
    </source>
</evidence>
<evidence type="ECO:0000256" key="5">
    <source>
        <dbReference type="RuleBase" id="RU000660"/>
    </source>
</evidence>
<sequence length="129" mass="14821">MRHRVKRNKLNRYASHRKALVKNIARSVFEEGSIVTTTVKAKVARTLVEKIITKAKKANAAENPVRKMALSREINKNFNDRKLVDKIVNEIAPKYQDRNGGYTRILKIGFRRGDASEMSLFQLLPVDEK</sequence>
<evidence type="ECO:0000313" key="8">
    <source>
        <dbReference type="Proteomes" id="UP000199322"/>
    </source>
</evidence>
<evidence type="ECO:0000256" key="1">
    <source>
        <dbReference type="ARBA" id="ARBA00008777"/>
    </source>
</evidence>
<dbReference type="RefSeq" id="WP_091402072.1">
    <property type="nucleotide sequence ID" value="NZ_FMYV01000001.1"/>
</dbReference>
<keyword evidence="3 4" id="KW-0687">Ribonucleoprotein</keyword>
<organism evidence="6 8">
    <name type="scientific">Geotoga petraea</name>
    <dbReference type="NCBI Taxonomy" id="28234"/>
    <lineage>
        <taxon>Bacteria</taxon>
        <taxon>Thermotogati</taxon>
        <taxon>Thermotogota</taxon>
        <taxon>Thermotogae</taxon>
        <taxon>Petrotogales</taxon>
        <taxon>Petrotogaceae</taxon>
        <taxon>Geotoga</taxon>
    </lineage>
</organism>
<dbReference type="HAMAP" id="MF_01368">
    <property type="entry name" value="Ribosomal_bL17"/>
    <property type="match status" value="1"/>
</dbReference>
<dbReference type="Proteomes" id="UP000297288">
    <property type="component" value="Unassembled WGS sequence"/>
</dbReference>
<dbReference type="GO" id="GO:0003735">
    <property type="term" value="F:structural constituent of ribosome"/>
    <property type="evidence" value="ECO:0007669"/>
    <property type="project" value="InterPro"/>
</dbReference>
<dbReference type="PROSITE" id="PS01167">
    <property type="entry name" value="RIBOSOMAL_L17"/>
    <property type="match status" value="1"/>
</dbReference>
<accession>A0A1G6I5B3</accession>
<dbReference type="STRING" id="28234.SAMN04488588_0251"/>
<dbReference type="EMBL" id="FMYV01000001">
    <property type="protein sequence ID" value="SDC01684.1"/>
    <property type="molecule type" value="Genomic_DNA"/>
</dbReference>
<evidence type="ECO:0000313" key="7">
    <source>
        <dbReference type="EMBL" id="TGG89094.1"/>
    </source>
</evidence>
<keyword evidence="8" id="KW-1185">Reference proteome</keyword>
<dbReference type="OrthoDB" id="9809073at2"/>
<dbReference type="InterPro" id="IPR000456">
    <property type="entry name" value="Ribosomal_bL17"/>
</dbReference>
<dbReference type="Pfam" id="PF01196">
    <property type="entry name" value="Ribosomal_L17"/>
    <property type="match status" value="1"/>
</dbReference>
<evidence type="ECO:0000256" key="2">
    <source>
        <dbReference type="ARBA" id="ARBA00022980"/>
    </source>
</evidence>
<dbReference type="InterPro" id="IPR047859">
    <property type="entry name" value="Ribosomal_bL17_CS"/>
</dbReference>
<comment type="similarity">
    <text evidence="1 4 5">Belongs to the bacterial ribosomal protein bL17 family.</text>
</comment>
<gene>
    <name evidence="4" type="primary">rplQ</name>
    <name evidence="7" type="ORF">E4650_02550</name>
    <name evidence="6" type="ORF">SAMN04488588_0251</name>
</gene>
<proteinExistence type="inferred from homology"/>
<dbReference type="GO" id="GO:0006412">
    <property type="term" value="P:translation"/>
    <property type="evidence" value="ECO:0007669"/>
    <property type="project" value="UniProtKB-UniRule"/>
</dbReference>